<evidence type="ECO:0000313" key="2">
    <source>
        <dbReference type="Proteomes" id="UP000423156"/>
    </source>
</evidence>
<organism evidence="1 2">
    <name type="scientific">Segatella copri</name>
    <dbReference type="NCBI Taxonomy" id="165179"/>
    <lineage>
        <taxon>Bacteria</taxon>
        <taxon>Pseudomonadati</taxon>
        <taxon>Bacteroidota</taxon>
        <taxon>Bacteroidia</taxon>
        <taxon>Bacteroidales</taxon>
        <taxon>Prevotellaceae</taxon>
        <taxon>Segatella</taxon>
    </lineage>
</organism>
<gene>
    <name evidence="1" type="ORF">F7D71_09190</name>
</gene>
<dbReference type="EMBL" id="VZBZ01000123">
    <property type="protein sequence ID" value="MQN78022.1"/>
    <property type="molecule type" value="Genomic_DNA"/>
</dbReference>
<sequence length="310" mass="36735">MSTTDYIFIDFPIRNYLYDTNVKEVYIRKPLSKPMRFLRKLPVFSLFISNTKEKKDWTKECLGANNLILFDTYAHYAYYCKEIEQTVSKDCRLILYLLNPAFFSEEYKLLSDRWEIWTFMEEDAKKYGFRYGATFYNPQLSNIPDNLHSLGAKQEDSLLFIGTDKGRKDFLLNLKAKLIPRGIKCDFRIVDNFKSLYDKNYSREVDYFTLCRLTQKSCALLDVVQKKQSGLTLRFMESLLFDKKVVTTNVYIEKNKDFGNNANIYVLTPNNINELNTFLSKPTTAYPQKLKEKYSFEKWLERLDKKTEAE</sequence>
<accession>A0AA90UIT3</accession>
<dbReference type="Proteomes" id="UP000423156">
    <property type="component" value="Unassembled WGS sequence"/>
</dbReference>
<reference evidence="2" key="1">
    <citation type="submission" date="2019-09" db="EMBL/GenBank/DDBJ databases">
        <title>Distinct polysaccharide growth profiles of human intestinal Prevotella copri isolates.</title>
        <authorList>
            <person name="Fehlner-Peach H."/>
            <person name="Magnabosco C."/>
            <person name="Raghavan V."/>
            <person name="Scher J.U."/>
            <person name="Tett A."/>
            <person name="Cox L.M."/>
            <person name="Gottsegen C."/>
            <person name="Watters A."/>
            <person name="Wiltshire- Gordon J.D."/>
            <person name="Segata N."/>
            <person name="Bonneau R."/>
            <person name="Littman D.R."/>
        </authorList>
    </citation>
    <scope>NUCLEOTIDE SEQUENCE [LARGE SCALE GENOMIC DNA]</scope>
    <source>
        <strain evidence="2">BU41712</strain>
    </source>
</reference>
<proteinExistence type="predicted"/>
<evidence type="ECO:0000313" key="1">
    <source>
        <dbReference type="EMBL" id="MQN78022.1"/>
    </source>
</evidence>
<name>A0AA90UIT3_9BACT</name>
<protein>
    <submittedName>
        <fullName evidence="1">Uncharacterized protein</fullName>
    </submittedName>
</protein>
<dbReference type="AlphaFoldDB" id="A0AA90UIT3"/>
<dbReference type="RefSeq" id="WP_153093013.1">
    <property type="nucleotide sequence ID" value="NZ_VZBX01000139.1"/>
</dbReference>
<comment type="caution">
    <text evidence="1">The sequence shown here is derived from an EMBL/GenBank/DDBJ whole genome shotgun (WGS) entry which is preliminary data.</text>
</comment>